<organism evidence="2 3">
    <name type="scientific">Trichomonas vaginalis (strain ATCC PRA-98 / G3)</name>
    <dbReference type="NCBI Taxonomy" id="412133"/>
    <lineage>
        <taxon>Eukaryota</taxon>
        <taxon>Metamonada</taxon>
        <taxon>Parabasalia</taxon>
        <taxon>Trichomonadida</taxon>
        <taxon>Trichomonadidae</taxon>
        <taxon>Trichomonas</taxon>
    </lineage>
</organism>
<dbReference type="InParanoid" id="A2DUW2"/>
<reference evidence="2" key="1">
    <citation type="submission" date="2006-10" db="EMBL/GenBank/DDBJ databases">
        <authorList>
            <person name="Amadeo P."/>
            <person name="Zhao Q."/>
            <person name="Wortman J."/>
            <person name="Fraser-Liggett C."/>
            <person name="Carlton J."/>
        </authorList>
    </citation>
    <scope>NUCLEOTIDE SEQUENCE</scope>
    <source>
        <strain evidence="2">G3</strain>
    </source>
</reference>
<keyword evidence="1" id="KW-0812">Transmembrane</keyword>
<dbReference type="VEuPathDB" id="TrichDB:TVAG_160200"/>
<feature type="transmembrane region" description="Helical" evidence="1">
    <location>
        <begin position="699"/>
        <end position="718"/>
    </location>
</feature>
<feature type="transmembrane region" description="Helical" evidence="1">
    <location>
        <begin position="494"/>
        <end position="514"/>
    </location>
</feature>
<feature type="transmembrane region" description="Helical" evidence="1">
    <location>
        <begin position="232"/>
        <end position="251"/>
    </location>
</feature>
<feature type="transmembrane region" description="Helical" evidence="1">
    <location>
        <begin position="6"/>
        <end position="22"/>
    </location>
</feature>
<feature type="transmembrane region" description="Helical" evidence="1">
    <location>
        <begin position="65"/>
        <end position="87"/>
    </location>
</feature>
<keyword evidence="3" id="KW-1185">Reference proteome</keyword>
<evidence type="ECO:0000313" key="3">
    <source>
        <dbReference type="Proteomes" id="UP000001542"/>
    </source>
</evidence>
<dbReference type="AlphaFoldDB" id="A2DUW2"/>
<feature type="transmembrane region" description="Helical" evidence="1">
    <location>
        <begin position="94"/>
        <end position="112"/>
    </location>
</feature>
<feature type="transmembrane region" description="Helical" evidence="1">
    <location>
        <begin position="438"/>
        <end position="457"/>
    </location>
</feature>
<feature type="transmembrane region" description="Helical" evidence="1">
    <location>
        <begin position="368"/>
        <end position="388"/>
    </location>
</feature>
<dbReference type="VEuPathDB" id="TrichDB:TVAGG3_0259200"/>
<dbReference type="KEGG" id="tva:4773854"/>
<dbReference type="OrthoDB" id="10642549at2759"/>
<feature type="transmembrane region" description="Helical" evidence="1">
    <location>
        <begin position="118"/>
        <end position="137"/>
    </location>
</feature>
<dbReference type="PANTHER" id="PTHR34993:SF1">
    <property type="entry name" value="TRANSMEMBRANE PROTEIN"/>
    <property type="match status" value="1"/>
</dbReference>
<evidence type="ECO:0000256" key="1">
    <source>
        <dbReference type="SAM" id="Phobius"/>
    </source>
</evidence>
<keyword evidence="1" id="KW-1133">Transmembrane helix</keyword>
<protein>
    <submittedName>
        <fullName evidence="2">Uncharacterized protein</fullName>
    </submittedName>
</protein>
<proteinExistence type="predicted"/>
<feature type="transmembrane region" description="Helical" evidence="1">
    <location>
        <begin position="34"/>
        <end position="53"/>
    </location>
</feature>
<dbReference type="RefSeq" id="XP_001328070.1">
    <property type="nucleotide sequence ID" value="XM_001328035.1"/>
</dbReference>
<accession>A2DUW2</accession>
<feature type="transmembrane region" description="Helical" evidence="1">
    <location>
        <begin position="463"/>
        <end position="482"/>
    </location>
</feature>
<gene>
    <name evidence="2" type="ORF">TVAG_160200</name>
</gene>
<sequence length="763" mass="87719">MPAVSFTSVITSFVTFWQNIAISLRFPALNIPPWLSSIAENFLIFFKLLVSMIPKLPNFDIRTSLVYLSIVIPLSLDIFTIFFALPFWKAILHIFDLAAGFGFSYLLVSILIPVNFRLYPLLGSIFCLIYLIVRAIIHCVRKKEDFTIIDAAKALANFYFDGIMPNYEENMSLLEIDNKLKKSVSTIQIVAKVSSPVIIFLLYVCFLFLLLLALLLLDIIQIDIPFPAAVRLFVPYILVSLSSILFILMILKSNAPGAKFLLAIKQFLKRWGLRLLLLAFELLYIPILTGLMYNFVPIPVTCPGENEIPMRLPAHGPFFQFESHSMTCINKSLLGNMSSFSYSITEKLGKLRMRKELALSFVQDILKVNGGIMLFTIAFIMIGIPLFWSMTVTTNRDLVFRFNVFGRTVEEKWATLTTKLDTTGIFFFQKYTIYSAKWSVILIISKFIIMVLAAVGNNYYKKLVILLPIFYICMAVATCIKWPYLYKLNNWLDLILYVLNTMFAMFPVLASFNVSVPPKLIIYTSLAVLALPIISCLLFLFCANSYNEEDPTYINKETQEEINIIEKARLAKLQEQIEYEKHRKEIRRRRRTSAAGRRRSSSTDNYYGSEHDGMLDDFEQENIDALQAQFEIGAKEIDNNSQEFEKVEIGEGWLNSIYDMKQNIVERPFKVCKPILALRFKKYYEMLDLIIDAQTITKLVSFLNLTSVFACISIGWFIKALLVTMIDREVQQKVSIPNDSCVWFEFLSNMTQLSSENCTRFKQ</sequence>
<dbReference type="PANTHER" id="PTHR34993">
    <property type="entry name" value="TRANSMEMBRANE PROTEIN"/>
    <property type="match status" value="1"/>
</dbReference>
<feature type="transmembrane region" description="Helical" evidence="1">
    <location>
        <begin position="520"/>
        <end position="543"/>
    </location>
</feature>
<reference evidence="2" key="2">
    <citation type="journal article" date="2007" name="Science">
        <title>Draft genome sequence of the sexually transmitted pathogen Trichomonas vaginalis.</title>
        <authorList>
            <person name="Carlton J.M."/>
            <person name="Hirt R.P."/>
            <person name="Silva J.C."/>
            <person name="Delcher A.L."/>
            <person name="Schatz M."/>
            <person name="Zhao Q."/>
            <person name="Wortman J.R."/>
            <person name="Bidwell S.L."/>
            <person name="Alsmark U.C.M."/>
            <person name="Besteiro S."/>
            <person name="Sicheritz-Ponten T."/>
            <person name="Noel C.J."/>
            <person name="Dacks J.B."/>
            <person name="Foster P.G."/>
            <person name="Simillion C."/>
            <person name="Van de Peer Y."/>
            <person name="Miranda-Saavedra D."/>
            <person name="Barton G.J."/>
            <person name="Westrop G.D."/>
            <person name="Mueller S."/>
            <person name="Dessi D."/>
            <person name="Fiori P.L."/>
            <person name="Ren Q."/>
            <person name="Paulsen I."/>
            <person name="Zhang H."/>
            <person name="Bastida-Corcuera F.D."/>
            <person name="Simoes-Barbosa A."/>
            <person name="Brown M.T."/>
            <person name="Hayes R.D."/>
            <person name="Mukherjee M."/>
            <person name="Okumura C.Y."/>
            <person name="Schneider R."/>
            <person name="Smith A.J."/>
            <person name="Vanacova S."/>
            <person name="Villalvazo M."/>
            <person name="Haas B.J."/>
            <person name="Pertea M."/>
            <person name="Feldblyum T.V."/>
            <person name="Utterback T.R."/>
            <person name="Shu C.L."/>
            <person name="Osoegawa K."/>
            <person name="de Jong P.J."/>
            <person name="Hrdy I."/>
            <person name="Horvathova L."/>
            <person name="Zubacova Z."/>
            <person name="Dolezal P."/>
            <person name="Malik S.B."/>
            <person name="Logsdon J.M. Jr."/>
            <person name="Henze K."/>
            <person name="Gupta A."/>
            <person name="Wang C.C."/>
            <person name="Dunne R.L."/>
            <person name="Upcroft J.A."/>
            <person name="Upcroft P."/>
            <person name="White O."/>
            <person name="Salzberg S.L."/>
            <person name="Tang P."/>
            <person name="Chiu C.-H."/>
            <person name="Lee Y.-S."/>
            <person name="Embley T.M."/>
            <person name="Coombs G.H."/>
            <person name="Mottram J.C."/>
            <person name="Tachezy J."/>
            <person name="Fraser-Liggett C.M."/>
            <person name="Johnson P.J."/>
        </authorList>
    </citation>
    <scope>NUCLEOTIDE SEQUENCE [LARGE SCALE GENOMIC DNA]</scope>
    <source>
        <strain evidence="2">G3</strain>
    </source>
</reference>
<evidence type="ECO:0000313" key="2">
    <source>
        <dbReference type="EMBL" id="EAY15847.1"/>
    </source>
</evidence>
<feature type="transmembrane region" description="Helical" evidence="1">
    <location>
        <begin position="197"/>
        <end position="220"/>
    </location>
</feature>
<dbReference type="Proteomes" id="UP000001542">
    <property type="component" value="Unassembled WGS sequence"/>
</dbReference>
<keyword evidence="1" id="KW-0472">Membrane</keyword>
<dbReference type="OMA" id="CANSYNE"/>
<name>A2DUW2_TRIV3</name>
<feature type="transmembrane region" description="Helical" evidence="1">
    <location>
        <begin position="271"/>
        <end position="293"/>
    </location>
</feature>
<dbReference type="EMBL" id="DS113250">
    <property type="protein sequence ID" value="EAY15847.1"/>
    <property type="molecule type" value="Genomic_DNA"/>
</dbReference>